<accession>A0ABP1YX66</accession>
<organism evidence="1 2">
    <name type="scientific">Thiomonas arsenitoxydans (strain DSM 22701 / CIP 110005 / 3As)</name>
    <dbReference type="NCBI Taxonomy" id="426114"/>
    <lineage>
        <taxon>Bacteria</taxon>
        <taxon>Pseudomonadati</taxon>
        <taxon>Pseudomonadota</taxon>
        <taxon>Betaproteobacteria</taxon>
        <taxon>Burkholderiales</taxon>
        <taxon>Thiomonas</taxon>
    </lineage>
</organism>
<proteinExistence type="predicted"/>
<evidence type="ECO:0000313" key="1">
    <source>
        <dbReference type="EMBL" id="CQR26529.1"/>
    </source>
</evidence>
<evidence type="ECO:0000313" key="2">
    <source>
        <dbReference type="Proteomes" id="UP000078599"/>
    </source>
</evidence>
<dbReference type="Proteomes" id="UP000078599">
    <property type="component" value="Unassembled WGS sequence"/>
</dbReference>
<gene>
    <name evidence="1" type="ORF">THICB1_100050</name>
</gene>
<sequence length="43" mass="4476">MQCTNEPEKAVIFVTPLRVQNVLAAAPFSSSTAANALNPGETS</sequence>
<protein>
    <submittedName>
        <fullName evidence="1">Uncharacterized protein</fullName>
    </submittedName>
</protein>
<keyword evidence="2" id="KW-1185">Reference proteome</keyword>
<comment type="caution">
    <text evidence="1">The sequence shown here is derived from an EMBL/GenBank/DDBJ whole genome shotgun (WGS) entry which is preliminary data.</text>
</comment>
<reference evidence="1 2" key="1">
    <citation type="submission" date="2015-03" db="EMBL/GenBank/DDBJ databases">
        <authorList>
            <person name="Regsiter A."/>
            <person name="william w."/>
        </authorList>
    </citation>
    <scope>NUCLEOTIDE SEQUENCE [LARGE SCALE GENOMIC DNA]</scope>
    <source>
        <strain evidence="1 2">CB1</strain>
    </source>
</reference>
<dbReference type="EMBL" id="CTRI01000002">
    <property type="protein sequence ID" value="CQR26529.1"/>
    <property type="molecule type" value="Genomic_DNA"/>
</dbReference>
<name>A0ABP1YX66_THIA3</name>